<evidence type="ECO:0000256" key="1">
    <source>
        <dbReference type="ARBA" id="ARBA00022801"/>
    </source>
</evidence>
<dbReference type="Gene3D" id="1.50.10.10">
    <property type="match status" value="1"/>
</dbReference>
<dbReference type="InterPro" id="IPR052043">
    <property type="entry name" value="PolySaccharide_Degr_Enz"/>
</dbReference>
<keyword evidence="5" id="KW-1185">Reference proteome</keyword>
<name>A0A9P8MA67_9HYPO</name>
<accession>A0A9P8MA67</accession>
<dbReference type="InterPro" id="IPR010905">
    <property type="entry name" value="Glyco_hydro_88"/>
</dbReference>
<feature type="region of interest" description="Disordered" evidence="2">
    <location>
        <begin position="396"/>
        <end position="448"/>
    </location>
</feature>
<evidence type="ECO:0000256" key="2">
    <source>
        <dbReference type="SAM" id="MobiDB-lite"/>
    </source>
</evidence>
<dbReference type="SUPFAM" id="SSF48208">
    <property type="entry name" value="Six-hairpin glycosidases"/>
    <property type="match status" value="1"/>
</dbReference>
<dbReference type="Pfam" id="PF07470">
    <property type="entry name" value="Glyco_hydro_88"/>
    <property type="match status" value="1"/>
</dbReference>
<dbReference type="EMBL" id="JACEFI010000009">
    <property type="protein sequence ID" value="KAH0596557.1"/>
    <property type="molecule type" value="Genomic_DNA"/>
</dbReference>
<dbReference type="AlphaFoldDB" id="A0A9P8MA67"/>
<protein>
    <recommendedName>
        <fullName evidence="6">Six-hairpin glycosidase</fullName>
    </recommendedName>
</protein>
<reference evidence="4 5" key="1">
    <citation type="submission" date="2020-07" db="EMBL/GenBank/DDBJ databases">
        <title>Metarhizium humberi genome.</title>
        <authorList>
            <person name="Lysoe E."/>
        </authorList>
    </citation>
    <scope>NUCLEOTIDE SEQUENCE [LARGE SCALE GENOMIC DNA]</scope>
    <source>
        <strain evidence="4 5">ESALQ1638</strain>
    </source>
</reference>
<dbReference type="InterPro" id="IPR012341">
    <property type="entry name" value="6hp_glycosidase-like_sf"/>
</dbReference>
<feature type="signal peptide" evidence="3">
    <location>
        <begin position="1"/>
        <end position="21"/>
    </location>
</feature>
<evidence type="ECO:0008006" key="6">
    <source>
        <dbReference type="Google" id="ProtNLM"/>
    </source>
</evidence>
<evidence type="ECO:0000256" key="3">
    <source>
        <dbReference type="SAM" id="SignalP"/>
    </source>
</evidence>
<dbReference type="PANTHER" id="PTHR33886">
    <property type="entry name" value="UNSATURATED RHAMNOGALACTURONAN HYDROLASE (EUROFUNG)"/>
    <property type="match status" value="1"/>
</dbReference>
<organism evidence="4 5">
    <name type="scientific">Metarhizium humberi</name>
    <dbReference type="NCBI Taxonomy" id="2596975"/>
    <lineage>
        <taxon>Eukaryota</taxon>
        <taxon>Fungi</taxon>
        <taxon>Dikarya</taxon>
        <taxon>Ascomycota</taxon>
        <taxon>Pezizomycotina</taxon>
        <taxon>Sordariomycetes</taxon>
        <taxon>Hypocreomycetidae</taxon>
        <taxon>Hypocreales</taxon>
        <taxon>Clavicipitaceae</taxon>
        <taxon>Metarhizium</taxon>
    </lineage>
</organism>
<dbReference type="InterPro" id="IPR008928">
    <property type="entry name" value="6-hairpin_glycosidase_sf"/>
</dbReference>
<dbReference type="PANTHER" id="PTHR33886:SF8">
    <property type="entry name" value="UNSATURATED RHAMNOGALACTURONAN HYDROLASE (EUROFUNG)"/>
    <property type="match status" value="1"/>
</dbReference>
<dbReference type="Proteomes" id="UP000764110">
    <property type="component" value="Unassembled WGS sequence"/>
</dbReference>
<sequence length="448" mass="47560">MRLLPAWLLAATACASQHALSTRMLDSIMARQQGIVDSGAASSTLESGILAQAFEYAMAQYPAAKARYGGYLSSVLDKASASFANASYAATRPLDRFTLATAIDAALASHAGPVTARSRAAYAAINASLALQPRNPAGGLWYYVYPEWSYLDGMFSLLPFMAALPRANLSDARHQVELLRDRCTQQNTSLLVHGYDWSRTAAWADPATGASPYVWGRSLGWFLAGLVQAWDRLACAAADDDAAQQPADRVALCSLVRNITVQVSGALVRHADPATGAWWQIVTLPGVGANYLESSSTALFTFAILKALRTGLLCGRTPDYRGTALRAYNYTVGRFVTDTGNGTIGFDKTVSVCSLNSSASFEYYTTRPLVPNSLLGESAFVLAALEVERLANADMARKDGNGPPIPAQANDATSKHGAELKPIGAAELPNGNARQQVGGAPLRASLQA</sequence>
<keyword evidence="3" id="KW-0732">Signal</keyword>
<dbReference type="GO" id="GO:0016787">
    <property type="term" value="F:hydrolase activity"/>
    <property type="evidence" value="ECO:0007669"/>
    <property type="project" value="UniProtKB-KW"/>
</dbReference>
<gene>
    <name evidence="4" type="ORF">MHUMG1_05675</name>
</gene>
<dbReference type="GO" id="GO:0005975">
    <property type="term" value="P:carbohydrate metabolic process"/>
    <property type="evidence" value="ECO:0007669"/>
    <property type="project" value="InterPro"/>
</dbReference>
<feature type="chain" id="PRO_5040244936" description="Six-hairpin glycosidase" evidence="3">
    <location>
        <begin position="22"/>
        <end position="448"/>
    </location>
</feature>
<keyword evidence="1" id="KW-0378">Hydrolase</keyword>
<proteinExistence type="predicted"/>
<evidence type="ECO:0000313" key="5">
    <source>
        <dbReference type="Proteomes" id="UP000764110"/>
    </source>
</evidence>
<evidence type="ECO:0000313" key="4">
    <source>
        <dbReference type="EMBL" id="KAH0596557.1"/>
    </source>
</evidence>
<comment type="caution">
    <text evidence="4">The sequence shown here is derived from an EMBL/GenBank/DDBJ whole genome shotgun (WGS) entry which is preliminary data.</text>
</comment>